<proteinExistence type="predicted"/>
<keyword evidence="1" id="KW-0472">Membrane</keyword>
<evidence type="ECO:0000313" key="2">
    <source>
        <dbReference type="EMBL" id="MCO1619164.1"/>
    </source>
</evidence>
<keyword evidence="1" id="KW-0812">Transmembrane</keyword>
<sequence length="52" mass="5553">MSFVLRRAQSGWVHSGLVMLALLGMLWPHIGFTVSNALLALCGPMIIALTGT</sequence>
<reference evidence="2" key="1">
    <citation type="submission" date="2022-05" db="EMBL/GenBank/DDBJ databases">
        <authorList>
            <person name="Yi M."/>
        </authorList>
    </citation>
    <scope>NUCLEOTIDE SEQUENCE</scope>
    <source>
        <strain evidence="2">DS2</strain>
    </source>
</reference>
<protein>
    <submittedName>
        <fullName evidence="2">Uncharacterized protein</fullName>
    </submittedName>
</protein>
<dbReference type="EMBL" id="JAMHFX010000041">
    <property type="protein sequence ID" value="MCO1619164.1"/>
    <property type="molecule type" value="Genomic_DNA"/>
</dbReference>
<gene>
    <name evidence="2" type="ORF">M8C81_00930</name>
</gene>
<feature type="transmembrane region" description="Helical" evidence="1">
    <location>
        <begin position="12"/>
        <end position="30"/>
    </location>
</feature>
<organism evidence="2 3">
    <name type="scientific">Pseudomonas putida</name>
    <name type="common">Arthrobacter siderocapsulatus</name>
    <dbReference type="NCBI Taxonomy" id="303"/>
    <lineage>
        <taxon>Bacteria</taxon>
        <taxon>Pseudomonadati</taxon>
        <taxon>Pseudomonadota</taxon>
        <taxon>Gammaproteobacteria</taxon>
        <taxon>Pseudomonadales</taxon>
        <taxon>Pseudomonadaceae</taxon>
        <taxon>Pseudomonas</taxon>
    </lineage>
</organism>
<keyword evidence="1" id="KW-1133">Transmembrane helix</keyword>
<dbReference type="Proteomes" id="UP001202943">
    <property type="component" value="Unassembled WGS sequence"/>
</dbReference>
<dbReference type="AlphaFoldDB" id="A0AAW5HAA0"/>
<name>A0AAW5HAA0_PSEPU</name>
<reference evidence="2" key="2">
    <citation type="submission" date="2023-08" db="EMBL/GenBank/DDBJ databases">
        <title>Isolation, Identification, Denitrification Characteristics of A Highly Efficient Aerobic Denitrifying Bacterial Strain DS2.</title>
        <authorList>
            <person name="Wang H."/>
        </authorList>
    </citation>
    <scope>NUCLEOTIDE SEQUENCE</scope>
    <source>
        <strain evidence="2">DS2</strain>
    </source>
</reference>
<dbReference type="RefSeq" id="WP_252458341.1">
    <property type="nucleotide sequence ID" value="NZ_JAMHFX010000041.1"/>
</dbReference>
<evidence type="ECO:0000313" key="3">
    <source>
        <dbReference type="Proteomes" id="UP001202943"/>
    </source>
</evidence>
<accession>A0AAW5HAA0</accession>
<comment type="caution">
    <text evidence="2">The sequence shown here is derived from an EMBL/GenBank/DDBJ whole genome shotgun (WGS) entry which is preliminary data.</text>
</comment>
<evidence type="ECO:0000256" key="1">
    <source>
        <dbReference type="SAM" id="Phobius"/>
    </source>
</evidence>